<feature type="region of interest" description="Disordered" evidence="1">
    <location>
        <begin position="1"/>
        <end position="46"/>
    </location>
</feature>
<evidence type="ECO:0000313" key="2">
    <source>
        <dbReference type="EMBL" id="GGX66299.1"/>
    </source>
</evidence>
<evidence type="ECO:0000256" key="1">
    <source>
        <dbReference type="SAM" id="MobiDB-lite"/>
    </source>
</evidence>
<reference evidence="2" key="1">
    <citation type="journal article" date="2014" name="Int. J. Syst. Evol. Microbiol.">
        <title>Complete genome sequence of Corynebacterium casei LMG S-19264T (=DSM 44701T), isolated from a smear-ripened cheese.</title>
        <authorList>
            <consortium name="US DOE Joint Genome Institute (JGI-PGF)"/>
            <person name="Walter F."/>
            <person name="Albersmeier A."/>
            <person name="Kalinowski J."/>
            <person name="Ruckert C."/>
        </authorList>
    </citation>
    <scope>NUCLEOTIDE SEQUENCE</scope>
    <source>
        <strain evidence="2">JCM 4790</strain>
    </source>
</reference>
<protein>
    <submittedName>
        <fullName evidence="2">Uncharacterized protein</fullName>
    </submittedName>
</protein>
<proteinExistence type="predicted"/>
<feature type="compositionally biased region" description="Low complexity" evidence="1">
    <location>
        <begin position="13"/>
        <end position="27"/>
    </location>
</feature>
<comment type="caution">
    <text evidence="2">The sequence shown here is derived from an EMBL/GenBank/DDBJ whole genome shotgun (WGS) entry which is preliminary data.</text>
</comment>
<gene>
    <name evidence="2" type="ORF">GCM10010358_20890</name>
</gene>
<accession>A0A918KK66</accession>
<name>A0A918KK66_9ACTN</name>
<dbReference type="Proteomes" id="UP000619244">
    <property type="component" value="Unassembled WGS sequence"/>
</dbReference>
<organism evidence="2 3">
    <name type="scientific">Streptomyces minutiscleroticus</name>
    <dbReference type="NCBI Taxonomy" id="68238"/>
    <lineage>
        <taxon>Bacteria</taxon>
        <taxon>Bacillati</taxon>
        <taxon>Actinomycetota</taxon>
        <taxon>Actinomycetes</taxon>
        <taxon>Kitasatosporales</taxon>
        <taxon>Streptomycetaceae</taxon>
        <taxon>Streptomyces</taxon>
    </lineage>
</organism>
<sequence length="133" mass="13240">MRTESSGNLADIPSPAGAPSGAVAPSPAVTPDPDGVPSPAGVQGSRVRRALRVRRHGSPGAVVAGPVVPHRPVLRIVRNRTSCPLHSGGARRQGLSAGGTAVPHGEAGGGRAGTRIGGALPSAPKAKVSEFFR</sequence>
<keyword evidence="3" id="KW-1185">Reference proteome</keyword>
<evidence type="ECO:0000313" key="3">
    <source>
        <dbReference type="Proteomes" id="UP000619244"/>
    </source>
</evidence>
<dbReference type="EMBL" id="BMVU01000006">
    <property type="protein sequence ID" value="GGX66299.1"/>
    <property type="molecule type" value="Genomic_DNA"/>
</dbReference>
<reference evidence="2" key="2">
    <citation type="submission" date="2020-09" db="EMBL/GenBank/DDBJ databases">
        <authorList>
            <person name="Sun Q."/>
            <person name="Ohkuma M."/>
        </authorList>
    </citation>
    <scope>NUCLEOTIDE SEQUENCE</scope>
    <source>
        <strain evidence="2">JCM 4790</strain>
    </source>
</reference>
<dbReference type="AlphaFoldDB" id="A0A918KK66"/>
<feature type="region of interest" description="Disordered" evidence="1">
    <location>
        <begin position="83"/>
        <end position="133"/>
    </location>
</feature>
<feature type="compositionally biased region" description="Gly residues" evidence="1">
    <location>
        <begin position="106"/>
        <end position="116"/>
    </location>
</feature>